<proteinExistence type="predicted"/>
<keyword evidence="4" id="KW-1185">Reference proteome</keyword>
<gene>
    <name evidence="3" type="ORF">WG900_05185</name>
</gene>
<dbReference type="RefSeq" id="WP_339965246.1">
    <property type="nucleotide sequence ID" value="NZ_JBBHJY010000001.1"/>
</dbReference>
<organism evidence="3 4">
    <name type="scientific">Novosphingobium aquae</name>
    <dbReference type="NCBI Taxonomy" id="3133435"/>
    <lineage>
        <taxon>Bacteria</taxon>
        <taxon>Pseudomonadati</taxon>
        <taxon>Pseudomonadota</taxon>
        <taxon>Alphaproteobacteria</taxon>
        <taxon>Sphingomonadales</taxon>
        <taxon>Sphingomonadaceae</taxon>
        <taxon>Novosphingobium</taxon>
    </lineage>
</organism>
<evidence type="ECO:0000313" key="3">
    <source>
        <dbReference type="EMBL" id="MEJ6009307.1"/>
    </source>
</evidence>
<evidence type="ECO:0000256" key="1">
    <source>
        <dbReference type="SAM" id="MobiDB-lite"/>
    </source>
</evidence>
<dbReference type="EMBL" id="JBBHJY010000001">
    <property type="protein sequence ID" value="MEJ6009307.1"/>
    <property type="molecule type" value="Genomic_DNA"/>
</dbReference>
<evidence type="ECO:0000313" key="4">
    <source>
        <dbReference type="Proteomes" id="UP001379235"/>
    </source>
</evidence>
<sequence length="605" mass="63089">MKQARIALAASLLVTSAIAIAQQGPESLLPPGFDKPQPKAAPQAPANSGGPTTISSPVVQAIPGRSAPSGGSVTLPANIPSLDRIEKMSPEELATLLGNKPKFDVPAGARREMKRLGVLDESEGGLPSWTFAGQNASLVRAALAGNNGQLVSRWGHILLRRALASRLDAPAGMAPAEFAALRAALLVRMGEGAAARELVQDIDAANYSPALSQAALDAYVQTGDFTGACPVVTFQGGVRKDNQWKVFQAICSAYSGEGSRAMTVLDRLTPGSGVERIDVLLAQKYAGAANRGQRAVKIEWDGVEGMTPLRYNLALAVGLEPPASLTASSPASLRANPASSPFAPLELRASAADFAAGQGVLSSAAMVDLYSQVFALGGSGDWASRAGQLQAAYLAASDKEKVAAITALWGDRSTPLQFYSRQVLTAYAAARLPVSSEFIEESPGLIASMLSAGLDENAVKWGAVVPNGSEGWALLALAQANRTAEVSRDQIDTFRDADESEEQAKTRMLVAGLAGLRRISQQTGNDLASDMGFSLAADSRWAQAIEQAAAVNNPGLVAFLAGVGMQGPTWSKMTSRHLYHIVAALDRVGLRAEARMIAAEAVARA</sequence>
<feature type="compositionally biased region" description="Polar residues" evidence="1">
    <location>
        <begin position="49"/>
        <end position="58"/>
    </location>
</feature>
<reference evidence="3 4" key="1">
    <citation type="submission" date="2024-03" db="EMBL/GenBank/DDBJ databases">
        <authorList>
            <person name="Jo J.-H."/>
        </authorList>
    </citation>
    <scope>NUCLEOTIDE SEQUENCE [LARGE SCALE GENOMIC DNA]</scope>
    <source>
        <strain evidence="3 4">AS3R-12</strain>
    </source>
</reference>
<feature type="chain" id="PRO_5045215749" evidence="2">
    <location>
        <begin position="22"/>
        <end position="605"/>
    </location>
</feature>
<evidence type="ECO:0000256" key="2">
    <source>
        <dbReference type="SAM" id="SignalP"/>
    </source>
</evidence>
<accession>A0ABU8S606</accession>
<feature type="signal peptide" evidence="2">
    <location>
        <begin position="1"/>
        <end position="21"/>
    </location>
</feature>
<comment type="caution">
    <text evidence="3">The sequence shown here is derived from an EMBL/GenBank/DDBJ whole genome shotgun (WGS) entry which is preliminary data.</text>
</comment>
<name>A0ABU8S606_9SPHN</name>
<feature type="region of interest" description="Disordered" evidence="1">
    <location>
        <begin position="28"/>
        <end position="75"/>
    </location>
</feature>
<dbReference type="Proteomes" id="UP001379235">
    <property type="component" value="Unassembled WGS sequence"/>
</dbReference>
<protein>
    <submittedName>
        <fullName evidence="3">Uncharacterized protein</fullName>
    </submittedName>
</protein>
<keyword evidence="2" id="KW-0732">Signal</keyword>